<accession>A0A1F7Y4Z9</accession>
<protein>
    <recommendedName>
        <fullName evidence="5">4-alpha-glucanotransferase</fullName>
    </recommendedName>
</protein>
<name>A0A1F7Y4Z9_9BACT</name>
<evidence type="ECO:0000313" key="3">
    <source>
        <dbReference type="EMBL" id="OGM21625.1"/>
    </source>
</evidence>
<dbReference type="InterPro" id="IPR050194">
    <property type="entry name" value="Glycosyltransferase_grp1"/>
</dbReference>
<feature type="domain" description="Glycosyltransferase subfamily 4-like N-terminal" evidence="2">
    <location>
        <begin position="18"/>
        <end position="205"/>
    </location>
</feature>
<feature type="domain" description="Glycosyl transferase family 1" evidence="1">
    <location>
        <begin position="220"/>
        <end position="373"/>
    </location>
</feature>
<proteinExistence type="predicted"/>
<dbReference type="CDD" id="cd03801">
    <property type="entry name" value="GT4_PimA-like"/>
    <property type="match status" value="1"/>
</dbReference>
<dbReference type="Gene3D" id="3.40.50.2000">
    <property type="entry name" value="Glycogen Phosphorylase B"/>
    <property type="match status" value="2"/>
</dbReference>
<evidence type="ECO:0000313" key="4">
    <source>
        <dbReference type="Proteomes" id="UP000178419"/>
    </source>
</evidence>
<dbReference type="PANTHER" id="PTHR45947">
    <property type="entry name" value="SULFOQUINOVOSYL TRANSFERASE SQD2"/>
    <property type="match status" value="1"/>
</dbReference>
<dbReference type="GO" id="GO:0016758">
    <property type="term" value="F:hexosyltransferase activity"/>
    <property type="evidence" value="ECO:0007669"/>
    <property type="project" value="TreeGrafter"/>
</dbReference>
<dbReference type="PANTHER" id="PTHR45947:SF3">
    <property type="entry name" value="SULFOQUINOVOSYL TRANSFERASE SQD2"/>
    <property type="match status" value="1"/>
</dbReference>
<gene>
    <name evidence="3" type="ORF">A2714_00660</name>
</gene>
<dbReference type="InterPro" id="IPR028098">
    <property type="entry name" value="Glyco_trans_4-like_N"/>
</dbReference>
<dbReference type="InterPro" id="IPR001296">
    <property type="entry name" value="Glyco_trans_1"/>
</dbReference>
<dbReference type="EMBL" id="MGGE01000011">
    <property type="protein sequence ID" value="OGM21625.1"/>
    <property type="molecule type" value="Genomic_DNA"/>
</dbReference>
<dbReference type="Pfam" id="PF00534">
    <property type="entry name" value="Glycos_transf_1"/>
    <property type="match status" value="1"/>
</dbReference>
<dbReference type="Proteomes" id="UP000178419">
    <property type="component" value="Unassembled WGS sequence"/>
</dbReference>
<evidence type="ECO:0000259" key="2">
    <source>
        <dbReference type="Pfam" id="PF13439"/>
    </source>
</evidence>
<comment type="caution">
    <text evidence="3">The sequence shown here is derived from an EMBL/GenBank/DDBJ whole genome shotgun (WGS) entry which is preliminary data.</text>
</comment>
<dbReference type="Pfam" id="PF13439">
    <property type="entry name" value="Glyco_transf_4"/>
    <property type="match status" value="1"/>
</dbReference>
<evidence type="ECO:0008006" key="5">
    <source>
        <dbReference type="Google" id="ProtNLM"/>
    </source>
</evidence>
<evidence type="ECO:0000259" key="1">
    <source>
        <dbReference type="Pfam" id="PF00534"/>
    </source>
</evidence>
<reference evidence="3 4" key="1">
    <citation type="journal article" date="2016" name="Nat. Commun.">
        <title>Thousands of microbial genomes shed light on interconnected biogeochemical processes in an aquifer system.</title>
        <authorList>
            <person name="Anantharaman K."/>
            <person name="Brown C.T."/>
            <person name="Hug L.A."/>
            <person name="Sharon I."/>
            <person name="Castelle C.J."/>
            <person name="Probst A.J."/>
            <person name="Thomas B.C."/>
            <person name="Singh A."/>
            <person name="Wilkins M.J."/>
            <person name="Karaoz U."/>
            <person name="Brodie E.L."/>
            <person name="Williams K.H."/>
            <person name="Hubbard S.S."/>
            <person name="Banfield J.F."/>
        </authorList>
    </citation>
    <scope>NUCLEOTIDE SEQUENCE [LARGE SCALE GENOMIC DNA]</scope>
</reference>
<dbReference type="SUPFAM" id="SSF53756">
    <property type="entry name" value="UDP-Glycosyltransferase/glycogen phosphorylase"/>
    <property type="match status" value="1"/>
</dbReference>
<sequence>MSLRVLMLGWELPPFNSGGLGEACFGLARALSKKGVQITFVLPKKLDVHMDFADLIFADVDEVAGNLAGAYTTNDSWSSLFPTNAFPPAQDYIGGALKFAEKMGLLAKRYKGSIDVVHAHDWLTYPAGMVAKRVLNKPLIAHVHATEFDRTGGHNPNPMVYAIEKKGFEIADKVLPVGGFMKDVLIEKYNVDQDKIQVVYNGIDDCRRDLAPVLTAFKELGYKVVLFLGRITLQKGPEYFVRAAKRILDYEPKTIFVVTGSGDMEGYMISEAARLGILDKFIFTGFLRGEERDQIYQAADLYVMPSVSEPFGITALEALVNKTPLLISKQSGVSEILKNALKVDFWDVEEMANKAVAVLKYSALKSDLQTEGQKEVRLYSWAKTADQVINVYNQVVH</sequence>
<dbReference type="AlphaFoldDB" id="A0A1F7Y4Z9"/>
<organism evidence="3 4">
    <name type="scientific">Candidatus Woesebacteria bacterium RIFCSPHIGHO2_01_FULL_38_9</name>
    <dbReference type="NCBI Taxonomy" id="1802492"/>
    <lineage>
        <taxon>Bacteria</taxon>
        <taxon>Candidatus Woeseibacteriota</taxon>
    </lineage>
</organism>